<reference evidence="2 3" key="1">
    <citation type="submission" date="2019-05" db="EMBL/GenBank/DDBJ databases">
        <title>Emergence of the Ug99 lineage of the wheat stem rust pathogen through somatic hybridization.</title>
        <authorList>
            <person name="Li F."/>
            <person name="Upadhyaya N.M."/>
            <person name="Sperschneider J."/>
            <person name="Matny O."/>
            <person name="Nguyen-Phuc H."/>
            <person name="Mago R."/>
            <person name="Raley C."/>
            <person name="Miller M.E."/>
            <person name="Silverstein K.A.T."/>
            <person name="Henningsen E."/>
            <person name="Hirsch C.D."/>
            <person name="Visser B."/>
            <person name="Pretorius Z.A."/>
            <person name="Steffenson B.J."/>
            <person name="Schwessinger B."/>
            <person name="Dodds P.N."/>
            <person name="Figueroa M."/>
        </authorList>
    </citation>
    <scope>NUCLEOTIDE SEQUENCE [LARGE SCALE GENOMIC DNA]</scope>
    <source>
        <strain evidence="2">21-0</strain>
    </source>
</reference>
<dbReference type="Proteomes" id="UP000324748">
    <property type="component" value="Unassembled WGS sequence"/>
</dbReference>
<evidence type="ECO:0000313" key="3">
    <source>
        <dbReference type="Proteomes" id="UP000324748"/>
    </source>
</evidence>
<dbReference type="EMBL" id="VSWC01000027">
    <property type="protein sequence ID" value="KAA1111167.1"/>
    <property type="molecule type" value="Genomic_DNA"/>
</dbReference>
<feature type="compositionally biased region" description="Polar residues" evidence="1">
    <location>
        <begin position="14"/>
        <end position="30"/>
    </location>
</feature>
<keyword evidence="3" id="KW-1185">Reference proteome</keyword>
<organism evidence="2 3">
    <name type="scientific">Puccinia graminis f. sp. tritici</name>
    <dbReference type="NCBI Taxonomy" id="56615"/>
    <lineage>
        <taxon>Eukaryota</taxon>
        <taxon>Fungi</taxon>
        <taxon>Dikarya</taxon>
        <taxon>Basidiomycota</taxon>
        <taxon>Pucciniomycotina</taxon>
        <taxon>Pucciniomycetes</taxon>
        <taxon>Pucciniales</taxon>
        <taxon>Pucciniaceae</taxon>
        <taxon>Puccinia</taxon>
    </lineage>
</organism>
<name>A0A5B0QD67_PUCGR</name>
<evidence type="ECO:0000256" key="1">
    <source>
        <dbReference type="SAM" id="MobiDB-lite"/>
    </source>
</evidence>
<dbReference type="OrthoDB" id="10389390at2759"/>
<comment type="caution">
    <text evidence="2">The sequence shown here is derived from an EMBL/GenBank/DDBJ whole genome shotgun (WGS) entry which is preliminary data.</text>
</comment>
<accession>A0A5B0QD67</accession>
<sequence length="132" mass="13803">MAGPTTADQPFPPTSTTNTTCVIPGLSSQPPNNPASKRFHKKKTGSKVDDTTKAVARVPAVVDEPNELTEPAPAPLITSMPEPLNGLAPSAPPASASVSILPVKQVQKRIRAATKKLVRHIALLIPASSRES</sequence>
<dbReference type="AlphaFoldDB" id="A0A5B0QD67"/>
<feature type="region of interest" description="Disordered" evidence="1">
    <location>
        <begin position="1"/>
        <end position="96"/>
    </location>
</feature>
<gene>
    <name evidence="2" type="ORF">PGT21_036973</name>
</gene>
<evidence type="ECO:0000313" key="2">
    <source>
        <dbReference type="EMBL" id="KAA1111167.1"/>
    </source>
</evidence>
<proteinExistence type="predicted"/>
<protein>
    <submittedName>
        <fullName evidence="2">Uncharacterized protein</fullName>
    </submittedName>
</protein>
<feature type="compositionally biased region" description="Low complexity" evidence="1">
    <location>
        <begin position="87"/>
        <end position="96"/>
    </location>
</feature>